<proteinExistence type="predicted"/>
<gene>
    <name evidence="1" type="ORF">MM415B02197_0013</name>
</gene>
<dbReference type="AlphaFoldDB" id="A0A6M3KU72"/>
<protein>
    <submittedName>
        <fullName evidence="1">Uncharacterized protein</fullName>
    </submittedName>
</protein>
<organism evidence="1">
    <name type="scientific">viral metagenome</name>
    <dbReference type="NCBI Taxonomy" id="1070528"/>
    <lineage>
        <taxon>unclassified sequences</taxon>
        <taxon>metagenomes</taxon>
        <taxon>organismal metagenomes</taxon>
    </lineage>
</organism>
<reference evidence="1" key="1">
    <citation type="submission" date="2020-03" db="EMBL/GenBank/DDBJ databases">
        <title>The deep terrestrial virosphere.</title>
        <authorList>
            <person name="Holmfeldt K."/>
            <person name="Nilsson E."/>
            <person name="Simone D."/>
            <person name="Lopez-Fernandez M."/>
            <person name="Wu X."/>
            <person name="de Brujin I."/>
            <person name="Lundin D."/>
            <person name="Andersson A."/>
            <person name="Bertilsson S."/>
            <person name="Dopson M."/>
        </authorList>
    </citation>
    <scope>NUCLEOTIDE SEQUENCE</scope>
    <source>
        <strain evidence="1">MM415B02197</strain>
    </source>
</reference>
<accession>A0A6M3KU72</accession>
<name>A0A6M3KU72_9ZZZZ</name>
<sequence>MGEGIKNPANVGPIEDILDWMLLFTGLIYDEVDGLDGDAMRGTDNAALASVWTAALATALANYTAARAAYLDELDFDLQAALVTIAGYVDDLETRLTALRAGYLDELDFDLAAAIAAIPTTAERGTDNATLQATWTDAMAVALANYTAVRAGYLDQLDFALQEAIAAIPTTAMRGTDNAATEAKQDIIDTNVDQIEALVATTVAGKPQIVVDSTDWNSLSVGTYALVTAVGQDVIIESVTLYTTRDLSGDAGFTGVSFQTDATTPVVLISQAEGVKANLTAEGQVYKGGLAVLLKPGTYIEFTVYGGAIAGVQSLVDMVVTYKAVVSGGYIA</sequence>
<evidence type="ECO:0000313" key="1">
    <source>
        <dbReference type="EMBL" id="QJA85627.1"/>
    </source>
</evidence>
<dbReference type="EMBL" id="MT142585">
    <property type="protein sequence ID" value="QJA85627.1"/>
    <property type="molecule type" value="Genomic_DNA"/>
</dbReference>